<gene>
    <name evidence="4" type="ORF">INT45_006617</name>
</gene>
<proteinExistence type="predicted"/>
<dbReference type="PANTHER" id="PTHR14187">
    <property type="entry name" value="ALPHA KINASE/ELONGATION FACTOR 2 KINASE"/>
    <property type="match status" value="1"/>
</dbReference>
<evidence type="ECO:0000256" key="2">
    <source>
        <dbReference type="ARBA" id="ARBA00022840"/>
    </source>
</evidence>
<accession>A0A8H7VKB2</accession>
<feature type="region of interest" description="Disordered" evidence="3">
    <location>
        <begin position="628"/>
        <end position="693"/>
    </location>
</feature>
<evidence type="ECO:0000313" key="5">
    <source>
        <dbReference type="Proteomes" id="UP000646827"/>
    </source>
</evidence>
<evidence type="ECO:0000256" key="3">
    <source>
        <dbReference type="SAM" id="MobiDB-lite"/>
    </source>
</evidence>
<keyword evidence="5" id="KW-1185">Reference proteome</keyword>
<dbReference type="EMBL" id="JAEPRB010000022">
    <property type="protein sequence ID" value="KAG2225921.1"/>
    <property type="molecule type" value="Genomic_DNA"/>
</dbReference>
<dbReference type="AlphaFoldDB" id="A0A8H7VKB2"/>
<dbReference type="Gene3D" id="3.30.420.40">
    <property type="match status" value="1"/>
</dbReference>
<name>A0A8H7VKB2_9FUNG</name>
<dbReference type="GO" id="GO:0005524">
    <property type="term" value="F:ATP binding"/>
    <property type="evidence" value="ECO:0007669"/>
    <property type="project" value="UniProtKB-KW"/>
</dbReference>
<reference evidence="4 5" key="1">
    <citation type="submission" date="2020-12" db="EMBL/GenBank/DDBJ databases">
        <title>Metabolic potential, ecology and presence of endohyphal bacteria is reflected in genomic diversity of Mucoromycotina.</title>
        <authorList>
            <person name="Muszewska A."/>
            <person name="Okrasinska A."/>
            <person name="Steczkiewicz K."/>
            <person name="Drgas O."/>
            <person name="Orlowska M."/>
            <person name="Perlinska-Lenart U."/>
            <person name="Aleksandrzak-Piekarczyk T."/>
            <person name="Szatraj K."/>
            <person name="Zielenkiewicz U."/>
            <person name="Pilsyk S."/>
            <person name="Malc E."/>
            <person name="Mieczkowski P."/>
            <person name="Kruszewska J.S."/>
            <person name="Biernat P."/>
            <person name="Pawlowska J."/>
        </authorList>
    </citation>
    <scope>NUCLEOTIDE SEQUENCE [LARGE SCALE GENOMIC DNA]</scope>
    <source>
        <strain evidence="4 5">CBS 142.35</strain>
    </source>
</reference>
<sequence>MEPSSSGFNYADYPVIVGIDFGTTFSGCCYAFAQNEEVIDIVKWPKQNNHVYPKTPTLSLYRKGSTQLVDWGHGARRQAMKPNSVDFLLLSKFKLYLDEHLQQEALPNNLQVIDVIADYMGAFHQHVCTELLKGFAGNYDQSKFRYCLTVPAMWSDHAKAAMREAAIRAGLVQRGDHPERLMLISEPEAAALYCEKKSEQFNLVHGQRFMICDAGGGTVDLIVFEIDQQTGGRRTLKEVTNGHGGSCGSGFLDLRMREYIKHKFYHFGSINDSAMEHIMDTFVNIIKPEFDGYEDHFLDLPASMGLGDLTDESIGLENGSLCLPATELREQVFEPVIEQVLQLIEGQLVQSPNNLEAIFLVGGFGQSNYLFRRVEEVFANRVGMIGVPPRGELAVVRGAVYFGLNPQIVTERVSRRTYGVETRMLFNKELDPPEYSVVGVDQKTYCRQRFSVYVQKGQSVRVDECVSKNFVISYPNDTDSDLFAFDGEGPPPRLTTHQLIKKVGHFPIRMPTLDGVRPGDKVNMTIRMYFGLTEIKIECVIRDKTFVFTSSFDASDSYGATPENQLEYPGGSQMIPPPTAGLAPPNPYGLSDLNGSQVSLGHQQQQAYTYGTPTMAAQQAGYSQAGGYPPTSSVYGGGYPPVQGDYYQQQQQQQQQQPYAQQGYPPSQSYYSGYPPSSQGYPPQSGSSYYGQH</sequence>
<dbReference type="Proteomes" id="UP000646827">
    <property type="component" value="Unassembled WGS sequence"/>
</dbReference>
<evidence type="ECO:0000256" key="1">
    <source>
        <dbReference type="ARBA" id="ARBA00022741"/>
    </source>
</evidence>
<feature type="compositionally biased region" description="Low complexity" evidence="3">
    <location>
        <begin position="640"/>
        <end position="693"/>
    </location>
</feature>
<protein>
    <submittedName>
        <fullName evidence="4">Uncharacterized protein</fullName>
    </submittedName>
</protein>
<dbReference type="InterPro" id="IPR013126">
    <property type="entry name" value="Hsp_70_fam"/>
</dbReference>
<dbReference type="OrthoDB" id="2963168at2759"/>
<keyword evidence="2" id="KW-0067">ATP-binding</keyword>
<comment type="caution">
    <text evidence="4">The sequence shown here is derived from an EMBL/GenBank/DDBJ whole genome shotgun (WGS) entry which is preliminary data.</text>
</comment>
<dbReference type="Pfam" id="PF00012">
    <property type="entry name" value="HSP70"/>
    <property type="match status" value="1"/>
</dbReference>
<dbReference type="GO" id="GO:0140662">
    <property type="term" value="F:ATP-dependent protein folding chaperone"/>
    <property type="evidence" value="ECO:0007669"/>
    <property type="project" value="InterPro"/>
</dbReference>
<dbReference type="InterPro" id="IPR043129">
    <property type="entry name" value="ATPase_NBD"/>
</dbReference>
<dbReference type="CDD" id="cd10229">
    <property type="entry name" value="ASKHA_NBD_HSP70_HSPA12"/>
    <property type="match status" value="1"/>
</dbReference>
<evidence type="ECO:0000313" key="4">
    <source>
        <dbReference type="EMBL" id="KAG2225921.1"/>
    </source>
</evidence>
<dbReference type="SUPFAM" id="SSF53067">
    <property type="entry name" value="Actin-like ATPase domain"/>
    <property type="match status" value="2"/>
</dbReference>
<keyword evidence="1" id="KW-0547">Nucleotide-binding</keyword>
<dbReference type="PANTHER" id="PTHR14187:SF5">
    <property type="entry name" value="HEAT SHOCK 70 KDA PROTEIN 12A"/>
    <property type="match status" value="1"/>
</dbReference>
<organism evidence="4 5">
    <name type="scientific">Circinella minor</name>
    <dbReference type="NCBI Taxonomy" id="1195481"/>
    <lineage>
        <taxon>Eukaryota</taxon>
        <taxon>Fungi</taxon>
        <taxon>Fungi incertae sedis</taxon>
        <taxon>Mucoromycota</taxon>
        <taxon>Mucoromycotina</taxon>
        <taxon>Mucoromycetes</taxon>
        <taxon>Mucorales</taxon>
        <taxon>Lichtheimiaceae</taxon>
        <taxon>Circinella</taxon>
    </lineage>
</organism>